<proteinExistence type="predicted"/>
<dbReference type="InterPro" id="IPR027417">
    <property type="entry name" value="P-loop_NTPase"/>
</dbReference>
<sequence>MPPGPERFVGRERELRELRADIDTPSLDALRGRPAATCRVLLVAGRPGSGRTALALRLAREQAARYPEGLLYAALTDPQGEPRAAREVAAQLLRGLGREADDDPEAALREALRERRVLLVLDDAASGEQVAPLLPHGETALVVATSRGPLAGVADVRPCTLGGLQSAACVELLAQAIGSTRVTCDPRAAETLAERCGGSPAALRLMAGWLADRPGMSVTDAVRVLPDDDATPLERAFGVVAAQLPGPAARLMRMLVLAPGALVDAHLASALAGCALEAARDALEDFARYGLLRRDPGPGAGTEPAAYRVAGWAVPLLRDALEAGERAEEVRLARARMLERTVRLVRACAASAAAPDEAATDEVPLALRFADREAASGWLRRRLPELLGAARIAVADGELDTLARRLASAAVLALDAHGQAAPERYELHGLLLEVAERRGPDRERAAALINLGDLDAAAGRTKDAVARYRAALDAARAGRDAFTLGRALEALGDSHLELGDRERAADWYGRALAQRGERGELADAARLHTRLALLHTDDGRRDAALREWRAAAAAYRRLRDHAGYAATLAEVALAQEVSGAAEESLRTGQEALRWARQADDARLQRVVLLGMARVLERLGDTEGARLQREAADGLAGPGDARDS</sequence>
<dbReference type="EMBL" id="JAINVZ010000003">
    <property type="protein sequence ID" value="MBY8884642.1"/>
    <property type="molecule type" value="Genomic_DNA"/>
</dbReference>
<feature type="domain" description="ORC1/DEAH AAA+ ATPase" evidence="1">
    <location>
        <begin position="37"/>
        <end position="124"/>
    </location>
</feature>
<comment type="caution">
    <text evidence="2">The sequence shown here is derived from an EMBL/GenBank/DDBJ whole genome shotgun (WGS) entry which is preliminary data.</text>
</comment>
<accession>A0ABS7QS27</accession>
<reference evidence="2 3" key="1">
    <citation type="submission" date="2021-08" db="EMBL/GenBank/DDBJ databases">
        <title>Streptomyces sp. PTM05 isolated from lichen.</title>
        <authorList>
            <person name="Somphong A."/>
            <person name="Phongsopitanun W."/>
            <person name="Tanasupawat S."/>
        </authorList>
    </citation>
    <scope>NUCLEOTIDE SEQUENCE [LARGE SCALE GENOMIC DNA]</scope>
    <source>
        <strain evidence="2 3">Ptm05</strain>
    </source>
</reference>
<dbReference type="PANTHER" id="PTHR47691:SF3">
    <property type="entry name" value="HTH-TYPE TRANSCRIPTIONAL REGULATOR RV0890C-RELATED"/>
    <property type="match status" value="1"/>
</dbReference>
<evidence type="ECO:0000313" key="2">
    <source>
        <dbReference type="EMBL" id="MBY8884642.1"/>
    </source>
</evidence>
<organism evidence="2 3">
    <name type="scientific">Streptantibioticus parmotrematis</name>
    <dbReference type="NCBI Taxonomy" id="2873249"/>
    <lineage>
        <taxon>Bacteria</taxon>
        <taxon>Bacillati</taxon>
        <taxon>Actinomycetota</taxon>
        <taxon>Actinomycetes</taxon>
        <taxon>Kitasatosporales</taxon>
        <taxon>Streptomycetaceae</taxon>
        <taxon>Streptantibioticus</taxon>
    </lineage>
</organism>
<evidence type="ECO:0000259" key="1">
    <source>
        <dbReference type="Pfam" id="PF13401"/>
    </source>
</evidence>
<dbReference type="PANTHER" id="PTHR47691">
    <property type="entry name" value="REGULATOR-RELATED"/>
    <property type="match status" value="1"/>
</dbReference>
<gene>
    <name evidence="2" type="ORF">K7472_07255</name>
</gene>
<keyword evidence="3" id="KW-1185">Reference proteome</keyword>
<dbReference type="Gene3D" id="1.25.40.10">
    <property type="entry name" value="Tetratricopeptide repeat domain"/>
    <property type="match status" value="2"/>
</dbReference>
<name>A0ABS7QS27_9ACTN</name>
<dbReference type="PRINTS" id="PR00364">
    <property type="entry name" value="DISEASERSIST"/>
</dbReference>
<dbReference type="Pfam" id="PF13401">
    <property type="entry name" value="AAA_22"/>
    <property type="match status" value="1"/>
</dbReference>
<dbReference type="Proteomes" id="UP001198565">
    <property type="component" value="Unassembled WGS sequence"/>
</dbReference>
<dbReference type="SUPFAM" id="SSF52540">
    <property type="entry name" value="P-loop containing nucleoside triphosphate hydrolases"/>
    <property type="match status" value="1"/>
</dbReference>
<protein>
    <submittedName>
        <fullName evidence="2">Tetratricopeptide repeat protein</fullName>
    </submittedName>
</protein>
<dbReference type="Gene3D" id="3.40.50.300">
    <property type="entry name" value="P-loop containing nucleotide triphosphate hydrolases"/>
    <property type="match status" value="1"/>
</dbReference>
<dbReference type="InterPro" id="IPR049945">
    <property type="entry name" value="AAA_22"/>
</dbReference>
<dbReference type="SUPFAM" id="SSF48452">
    <property type="entry name" value="TPR-like"/>
    <property type="match status" value="1"/>
</dbReference>
<evidence type="ECO:0000313" key="3">
    <source>
        <dbReference type="Proteomes" id="UP001198565"/>
    </source>
</evidence>
<dbReference type="InterPro" id="IPR011990">
    <property type="entry name" value="TPR-like_helical_dom_sf"/>
</dbReference>